<evidence type="ECO:0000256" key="5">
    <source>
        <dbReference type="ARBA" id="ARBA00022692"/>
    </source>
</evidence>
<feature type="domain" description="Casparian strip membrane protein" evidence="9">
    <location>
        <begin position="20"/>
        <end position="148"/>
    </location>
</feature>
<proteinExistence type="inferred from homology"/>
<evidence type="ECO:0000313" key="11">
    <source>
        <dbReference type="Proteomes" id="UP001234989"/>
    </source>
</evidence>
<comment type="similarity">
    <text evidence="2 8">Belongs to the Casparian strip membrane proteins (CASP) family.</text>
</comment>
<evidence type="ECO:0000256" key="2">
    <source>
        <dbReference type="ARBA" id="ARBA00007651"/>
    </source>
</evidence>
<evidence type="ECO:0000256" key="3">
    <source>
        <dbReference type="ARBA" id="ARBA00011489"/>
    </source>
</evidence>
<feature type="transmembrane region" description="Helical" evidence="8">
    <location>
        <begin position="63"/>
        <end position="90"/>
    </location>
</feature>
<comment type="subunit">
    <text evidence="3 8">Homodimer and heterodimers.</text>
</comment>
<feature type="transmembrane region" description="Helical" evidence="8">
    <location>
        <begin position="111"/>
        <end position="128"/>
    </location>
</feature>
<evidence type="ECO:0000256" key="6">
    <source>
        <dbReference type="ARBA" id="ARBA00022989"/>
    </source>
</evidence>
<dbReference type="AlphaFoldDB" id="A0AAF0QKV9"/>
<keyword evidence="6 8" id="KW-1133">Transmembrane helix</keyword>
<dbReference type="PANTHER" id="PTHR33573">
    <property type="entry name" value="CASP-LIKE PROTEIN 4A4"/>
    <property type="match status" value="1"/>
</dbReference>
<dbReference type="Proteomes" id="UP001234989">
    <property type="component" value="Chromosome 4"/>
</dbReference>
<evidence type="ECO:0000256" key="4">
    <source>
        <dbReference type="ARBA" id="ARBA00022475"/>
    </source>
</evidence>
<evidence type="ECO:0000313" key="10">
    <source>
        <dbReference type="EMBL" id="WMV23070.1"/>
    </source>
</evidence>
<dbReference type="EMBL" id="CP133615">
    <property type="protein sequence ID" value="WMV23070.1"/>
    <property type="molecule type" value="Genomic_DNA"/>
</dbReference>
<dbReference type="Pfam" id="PF04535">
    <property type="entry name" value="CASP_dom"/>
    <property type="match status" value="1"/>
</dbReference>
<keyword evidence="5 8" id="KW-0812">Transmembrane</keyword>
<organism evidence="10 11">
    <name type="scientific">Solanum verrucosum</name>
    <dbReference type="NCBI Taxonomy" id="315347"/>
    <lineage>
        <taxon>Eukaryota</taxon>
        <taxon>Viridiplantae</taxon>
        <taxon>Streptophyta</taxon>
        <taxon>Embryophyta</taxon>
        <taxon>Tracheophyta</taxon>
        <taxon>Spermatophyta</taxon>
        <taxon>Magnoliopsida</taxon>
        <taxon>eudicotyledons</taxon>
        <taxon>Gunneridae</taxon>
        <taxon>Pentapetalae</taxon>
        <taxon>asterids</taxon>
        <taxon>lamiids</taxon>
        <taxon>Solanales</taxon>
        <taxon>Solanaceae</taxon>
        <taxon>Solanoideae</taxon>
        <taxon>Solaneae</taxon>
        <taxon>Solanum</taxon>
    </lineage>
</organism>
<name>A0AAF0QKV9_SOLVR</name>
<evidence type="ECO:0000256" key="8">
    <source>
        <dbReference type="RuleBase" id="RU361233"/>
    </source>
</evidence>
<comment type="subcellular location">
    <subcellularLocation>
        <location evidence="1 8">Cell membrane</location>
        <topology evidence="1 8">Multi-pass membrane protein</topology>
    </subcellularLocation>
</comment>
<evidence type="ECO:0000259" key="9">
    <source>
        <dbReference type="Pfam" id="PF04535"/>
    </source>
</evidence>
<dbReference type="PANTHER" id="PTHR33573:SF14">
    <property type="entry name" value="CASP-LIKE PROTEIN"/>
    <property type="match status" value="1"/>
</dbReference>
<keyword evidence="11" id="KW-1185">Reference proteome</keyword>
<protein>
    <recommendedName>
        <fullName evidence="8">CASP-like protein</fullName>
    </recommendedName>
</protein>
<dbReference type="InterPro" id="IPR006702">
    <property type="entry name" value="CASP_dom"/>
</dbReference>
<evidence type="ECO:0000256" key="7">
    <source>
        <dbReference type="ARBA" id="ARBA00023136"/>
    </source>
</evidence>
<gene>
    <name evidence="10" type="ORF">MTR67_016455</name>
</gene>
<keyword evidence="7 8" id="KW-0472">Membrane</keyword>
<dbReference type="GO" id="GO:0005886">
    <property type="term" value="C:plasma membrane"/>
    <property type="evidence" value="ECO:0007669"/>
    <property type="project" value="UniProtKB-SubCell"/>
</dbReference>
<keyword evidence="4 8" id="KW-1003">Cell membrane</keyword>
<accession>A0AAF0QKV9</accession>
<evidence type="ECO:0000256" key="1">
    <source>
        <dbReference type="ARBA" id="ARBA00004651"/>
    </source>
</evidence>
<sequence>MSNYPQYNFDVKSSSSSSSKIPLITLGARVITSATLLVSWGVLQTSVVTFDDGARLTYDYYRSYSYTLFAVIAGSIYNLLHIPFAIYFLIRKKPMINHKVFRQIELYGDKIIFGVLAIGAGAALGATMDLNRIVYNDNNSKFHKFLNLMYIPAAFLWAGLVTSGISSILSSFSLHKTES</sequence>
<feature type="transmembrane region" description="Helical" evidence="8">
    <location>
        <begin position="148"/>
        <end position="169"/>
    </location>
</feature>
<reference evidence="10" key="1">
    <citation type="submission" date="2023-08" db="EMBL/GenBank/DDBJ databases">
        <title>A de novo genome assembly of Solanum verrucosum Schlechtendal, a Mexican diploid species geographically isolated from the other diploid A-genome species in potato relatives.</title>
        <authorList>
            <person name="Hosaka K."/>
        </authorList>
    </citation>
    <scope>NUCLEOTIDE SEQUENCE</scope>
    <source>
        <tissue evidence="10">Young leaves</tissue>
    </source>
</reference>
<feature type="transmembrane region" description="Helical" evidence="8">
    <location>
        <begin position="21"/>
        <end position="43"/>
    </location>
</feature>